<accession>A0ABR2F292</accession>
<name>A0ABR2F292_9ROSI</name>
<protein>
    <submittedName>
        <fullName evidence="1">Uncharacterized protein</fullName>
    </submittedName>
</protein>
<keyword evidence="2" id="KW-1185">Reference proteome</keyword>
<evidence type="ECO:0000313" key="2">
    <source>
        <dbReference type="Proteomes" id="UP001472677"/>
    </source>
</evidence>
<comment type="caution">
    <text evidence="1">The sequence shown here is derived from an EMBL/GenBank/DDBJ whole genome shotgun (WGS) entry which is preliminary data.</text>
</comment>
<evidence type="ECO:0000313" key="1">
    <source>
        <dbReference type="EMBL" id="KAK8569043.1"/>
    </source>
</evidence>
<dbReference type="Proteomes" id="UP001472677">
    <property type="component" value="Unassembled WGS sequence"/>
</dbReference>
<organism evidence="1 2">
    <name type="scientific">Hibiscus sabdariffa</name>
    <name type="common">roselle</name>
    <dbReference type="NCBI Taxonomy" id="183260"/>
    <lineage>
        <taxon>Eukaryota</taxon>
        <taxon>Viridiplantae</taxon>
        <taxon>Streptophyta</taxon>
        <taxon>Embryophyta</taxon>
        <taxon>Tracheophyta</taxon>
        <taxon>Spermatophyta</taxon>
        <taxon>Magnoliopsida</taxon>
        <taxon>eudicotyledons</taxon>
        <taxon>Gunneridae</taxon>
        <taxon>Pentapetalae</taxon>
        <taxon>rosids</taxon>
        <taxon>malvids</taxon>
        <taxon>Malvales</taxon>
        <taxon>Malvaceae</taxon>
        <taxon>Malvoideae</taxon>
        <taxon>Hibiscus</taxon>
    </lineage>
</organism>
<reference evidence="1 2" key="1">
    <citation type="journal article" date="2024" name="G3 (Bethesda)">
        <title>Genome assembly of Hibiscus sabdariffa L. provides insights into metabolisms of medicinal natural products.</title>
        <authorList>
            <person name="Kim T."/>
        </authorList>
    </citation>
    <scope>NUCLEOTIDE SEQUENCE [LARGE SCALE GENOMIC DNA]</scope>
    <source>
        <strain evidence="1">TK-2024</strain>
        <tissue evidence="1">Old leaves</tissue>
    </source>
</reference>
<sequence length="199" mass="22453">MFGSDLFVPLHERPLPHHWSLSLGCCNCFGINIMTFLEHLDQLLELRLLLLKLRHVFHQGFDFGIRPSMLYHFSFQSLHFGIGPMELCIFGFNLPLMVLPLSGNLGRVVTCIEEVTSTVTMIGIFLAQVFFTFSPEGPIDPLLFSSSKKMSTKLLVSSLAVMFSVKGVTSYTTWLATFIEGMIADATWVVANLQRRYVL</sequence>
<proteinExistence type="predicted"/>
<gene>
    <name evidence="1" type="ORF">V6N12_007575</name>
</gene>
<dbReference type="EMBL" id="JBBPBM010000009">
    <property type="protein sequence ID" value="KAK8569043.1"/>
    <property type="molecule type" value="Genomic_DNA"/>
</dbReference>